<dbReference type="PANTHER" id="PTHR45745">
    <property type="entry name" value="PHOSPHOMANNOMUTASE 45A"/>
    <property type="match status" value="1"/>
</dbReference>
<dbReference type="InterPro" id="IPR005841">
    <property type="entry name" value="Alpha-D-phosphohexomutase_SF"/>
</dbReference>
<protein>
    <recommendedName>
        <fullName evidence="11">Phosphoglucomutase</fullName>
        <ecNumber evidence="6">5.4.2.2</ecNumber>
    </recommendedName>
    <alternativeName>
        <fullName evidence="13">Alpha-phosphoglucomutase</fullName>
    </alternativeName>
    <alternativeName>
        <fullName evidence="12">Glucose phosphomutase</fullName>
    </alternativeName>
</protein>
<keyword evidence="7" id="KW-0597">Phosphoprotein</keyword>
<proteinExistence type="inferred from homology"/>
<dbReference type="PRINTS" id="PR00509">
    <property type="entry name" value="PGMPMM"/>
</dbReference>
<dbReference type="InterPro" id="IPR036900">
    <property type="entry name" value="A-D-PHexomutase_C_sf"/>
</dbReference>
<feature type="domain" description="Alpha-D-phosphohexomutase alpha/beta/alpha" evidence="17">
    <location>
        <begin position="169"/>
        <end position="268"/>
    </location>
</feature>
<evidence type="ECO:0000256" key="13">
    <source>
        <dbReference type="ARBA" id="ARBA00041467"/>
    </source>
</evidence>
<dbReference type="InterPro" id="IPR016066">
    <property type="entry name" value="A-D-PHexomutase_CS"/>
</dbReference>
<accession>A0ABZ1BRF6</accession>
<dbReference type="CDD" id="cd05800">
    <property type="entry name" value="PGM_like2"/>
    <property type="match status" value="1"/>
</dbReference>
<dbReference type="SUPFAM" id="SSF53738">
    <property type="entry name" value="Phosphoglucomutase, first 3 domains"/>
    <property type="match status" value="3"/>
</dbReference>
<sequence>MSIRFGTDGWRAVIADQFTFANVRLVAQAIADYLRDAGLDRRDVLVGYDTRFMAEHFADEVASVLAGNGIAVGLATTDVPTPALAHAVVQQRAAGAVMLTASHNPPVYLGIKFIPEYGGPAQSDVTAAIEQHIRRLLRETASGQMAVRTLDLAQARRQGLVQPIEPRLEYLEHVLGVVGTARLPRRLEVVYDAMYGTGRGYVPDALDSLGVRSHPLHAVRDPLFGGGAPEPTGEHLEELIQAIRRRPGCLGIATDGDADRFGVVDEDGTYLSANQVLTVVADYLLRVRAMRGSVVRTVATTHRLDALATEHGVELHEVPVGFKHVAAVMRRESVTLGGEESGGLSIAGHIPEKDGILAVLLVTRIWAESGQSLTRLLSAIHERVGPAYSRRVDMPAGEEAKRRVLERLASRPPEQWAGRRVERVSTLDGVKVWLEGGSWWLLRASGTEPLMRLYLEAPERQLLDRMEREVRAELERLVAG</sequence>
<evidence type="ECO:0000256" key="11">
    <source>
        <dbReference type="ARBA" id="ARBA00039995"/>
    </source>
</evidence>
<evidence type="ECO:0000256" key="5">
    <source>
        <dbReference type="ARBA" id="ARBA00010231"/>
    </source>
</evidence>
<dbReference type="PROSITE" id="PS00710">
    <property type="entry name" value="PGM_PMM"/>
    <property type="match status" value="1"/>
</dbReference>
<organism evidence="19 20">
    <name type="scientific">Geochorda subterranea</name>
    <dbReference type="NCBI Taxonomy" id="3109564"/>
    <lineage>
        <taxon>Bacteria</taxon>
        <taxon>Bacillati</taxon>
        <taxon>Bacillota</taxon>
        <taxon>Limnochordia</taxon>
        <taxon>Limnochordales</taxon>
        <taxon>Geochordaceae</taxon>
        <taxon>Geochorda</taxon>
    </lineage>
</organism>
<dbReference type="PANTHER" id="PTHR45745:SF1">
    <property type="entry name" value="PHOSPHOGLUCOMUTASE 2B-RELATED"/>
    <property type="match status" value="1"/>
</dbReference>
<evidence type="ECO:0000256" key="10">
    <source>
        <dbReference type="ARBA" id="ARBA00023235"/>
    </source>
</evidence>
<gene>
    <name evidence="19" type="ORF">VLY81_02650</name>
</gene>
<reference evidence="20" key="1">
    <citation type="submission" date="2023-12" db="EMBL/GenBank/DDBJ databases">
        <title>Novel isolates from deep terrestrial aquifers shed light on the physiology and ecology of the class Limnochordia.</title>
        <authorList>
            <person name="Karnachuk O.V."/>
            <person name="Lukina A.P."/>
            <person name="Avakyan M.R."/>
            <person name="Kadnikov V."/>
            <person name="Begmatov S."/>
            <person name="Beletsky A.V."/>
            <person name="Mardanov A.V."/>
            <person name="Ravin N.V."/>
        </authorList>
    </citation>
    <scope>NUCLEOTIDE SEQUENCE [LARGE SCALE GENOMIC DNA]</scope>
    <source>
        <strain evidence="20">LN</strain>
    </source>
</reference>
<dbReference type="InterPro" id="IPR005846">
    <property type="entry name" value="A-D-PHexomutase_a/b/a-III"/>
</dbReference>
<dbReference type="InterPro" id="IPR005843">
    <property type="entry name" value="A-D-PHexomutase_C"/>
</dbReference>
<dbReference type="SUPFAM" id="SSF55957">
    <property type="entry name" value="Phosphoglucomutase, C-terminal domain"/>
    <property type="match status" value="1"/>
</dbReference>
<dbReference type="Pfam" id="PF02879">
    <property type="entry name" value="PGM_PMM_II"/>
    <property type="match status" value="1"/>
</dbReference>
<keyword evidence="20" id="KW-1185">Reference proteome</keyword>
<keyword evidence="10" id="KW-0413">Isomerase</keyword>
<feature type="domain" description="Alpha-D-phosphohexomutase C-terminal" evidence="15">
    <location>
        <begin position="427"/>
        <end position="472"/>
    </location>
</feature>
<keyword evidence="8 14" id="KW-0479">Metal-binding</keyword>
<feature type="domain" description="Alpha-D-phosphohexomutase alpha/beta/alpha" evidence="16">
    <location>
        <begin position="4"/>
        <end position="135"/>
    </location>
</feature>
<evidence type="ECO:0000256" key="1">
    <source>
        <dbReference type="ARBA" id="ARBA00000443"/>
    </source>
</evidence>
<dbReference type="EMBL" id="CP141614">
    <property type="protein sequence ID" value="WRP15095.1"/>
    <property type="molecule type" value="Genomic_DNA"/>
</dbReference>
<evidence type="ECO:0000256" key="12">
    <source>
        <dbReference type="ARBA" id="ARBA00041398"/>
    </source>
</evidence>
<evidence type="ECO:0000313" key="20">
    <source>
        <dbReference type="Proteomes" id="UP001333102"/>
    </source>
</evidence>
<comment type="pathway">
    <text evidence="4">Lipid metabolism.</text>
</comment>
<comment type="similarity">
    <text evidence="5 14">Belongs to the phosphohexose mutase family.</text>
</comment>
<feature type="domain" description="Alpha-D-phosphohexomutase alpha/beta/alpha" evidence="18">
    <location>
        <begin position="274"/>
        <end position="380"/>
    </location>
</feature>
<evidence type="ECO:0000259" key="15">
    <source>
        <dbReference type="Pfam" id="PF00408"/>
    </source>
</evidence>
<dbReference type="Pfam" id="PF02878">
    <property type="entry name" value="PGM_PMM_I"/>
    <property type="match status" value="1"/>
</dbReference>
<comment type="cofactor">
    <cofactor evidence="2">
        <name>Mg(2+)</name>
        <dbReference type="ChEBI" id="CHEBI:18420"/>
    </cofactor>
</comment>
<evidence type="ECO:0000256" key="9">
    <source>
        <dbReference type="ARBA" id="ARBA00022842"/>
    </source>
</evidence>
<name>A0ABZ1BRF6_9FIRM</name>
<comment type="catalytic activity">
    <reaction evidence="1">
        <text>alpha-D-glucose 1-phosphate = alpha-D-glucose 6-phosphate</text>
        <dbReference type="Rhea" id="RHEA:23536"/>
        <dbReference type="ChEBI" id="CHEBI:58225"/>
        <dbReference type="ChEBI" id="CHEBI:58601"/>
        <dbReference type="EC" id="5.4.2.2"/>
    </reaction>
</comment>
<dbReference type="Pfam" id="PF02880">
    <property type="entry name" value="PGM_PMM_III"/>
    <property type="match status" value="1"/>
</dbReference>
<evidence type="ECO:0000256" key="8">
    <source>
        <dbReference type="ARBA" id="ARBA00022723"/>
    </source>
</evidence>
<evidence type="ECO:0000259" key="17">
    <source>
        <dbReference type="Pfam" id="PF02879"/>
    </source>
</evidence>
<evidence type="ECO:0000259" key="18">
    <source>
        <dbReference type="Pfam" id="PF02880"/>
    </source>
</evidence>
<dbReference type="EC" id="5.4.2.2" evidence="6"/>
<evidence type="ECO:0000256" key="6">
    <source>
        <dbReference type="ARBA" id="ARBA00012728"/>
    </source>
</evidence>
<dbReference type="RefSeq" id="WP_324669484.1">
    <property type="nucleotide sequence ID" value="NZ_CP141614.1"/>
</dbReference>
<comment type="pathway">
    <text evidence="3">Glycolipid metabolism; diglucosyl-diacylglycerol biosynthesis.</text>
</comment>
<dbReference type="InterPro" id="IPR005844">
    <property type="entry name" value="A-D-PHexomutase_a/b/a-I"/>
</dbReference>
<evidence type="ECO:0000256" key="2">
    <source>
        <dbReference type="ARBA" id="ARBA00001946"/>
    </source>
</evidence>
<dbReference type="InterPro" id="IPR005845">
    <property type="entry name" value="A-D-PHexomutase_a/b/a-II"/>
</dbReference>
<dbReference type="Gene3D" id="3.40.120.10">
    <property type="entry name" value="Alpha-D-Glucose-1,6-Bisphosphate, subunit A, domain 3"/>
    <property type="match status" value="3"/>
</dbReference>
<evidence type="ECO:0000256" key="7">
    <source>
        <dbReference type="ARBA" id="ARBA00022553"/>
    </source>
</evidence>
<dbReference type="Pfam" id="PF00408">
    <property type="entry name" value="PGM_PMM_IV"/>
    <property type="match status" value="1"/>
</dbReference>
<evidence type="ECO:0000313" key="19">
    <source>
        <dbReference type="EMBL" id="WRP15095.1"/>
    </source>
</evidence>
<dbReference type="Proteomes" id="UP001333102">
    <property type="component" value="Chromosome"/>
</dbReference>
<keyword evidence="9 14" id="KW-0460">Magnesium</keyword>
<evidence type="ECO:0000256" key="3">
    <source>
        <dbReference type="ARBA" id="ARBA00005164"/>
    </source>
</evidence>
<evidence type="ECO:0000256" key="14">
    <source>
        <dbReference type="RuleBase" id="RU004326"/>
    </source>
</evidence>
<evidence type="ECO:0000259" key="16">
    <source>
        <dbReference type="Pfam" id="PF02878"/>
    </source>
</evidence>
<dbReference type="InterPro" id="IPR016055">
    <property type="entry name" value="A-D-PHexomutase_a/b/a-I/II/III"/>
</dbReference>
<dbReference type="Gene3D" id="3.30.310.50">
    <property type="entry name" value="Alpha-D-phosphohexomutase, C-terminal domain"/>
    <property type="match status" value="1"/>
</dbReference>
<evidence type="ECO:0000256" key="4">
    <source>
        <dbReference type="ARBA" id="ARBA00005189"/>
    </source>
</evidence>